<organism evidence="2 5">
    <name type="scientific">Pseudomonas delhiensis</name>
    <dbReference type="NCBI Taxonomy" id="366289"/>
    <lineage>
        <taxon>Bacteria</taxon>
        <taxon>Pseudomonadati</taxon>
        <taxon>Pseudomonadota</taxon>
        <taxon>Gammaproteobacteria</taxon>
        <taxon>Pseudomonadales</taxon>
        <taxon>Pseudomonadaceae</taxon>
        <taxon>Pseudomonas</taxon>
    </lineage>
</organism>
<evidence type="ECO:0000313" key="2">
    <source>
        <dbReference type="EMBL" id="SDK03628.1"/>
    </source>
</evidence>
<protein>
    <submittedName>
        <fullName evidence="2">Filamentous hemagglutinin</fullName>
    </submittedName>
</protein>
<dbReference type="Proteomes" id="UP000198309">
    <property type="component" value="Unassembled WGS sequence"/>
</dbReference>
<evidence type="ECO:0000313" key="4">
    <source>
        <dbReference type="Proteomes" id="UP000198309"/>
    </source>
</evidence>
<evidence type="ECO:0000313" key="5">
    <source>
        <dbReference type="Proteomes" id="UP000199693"/>
    </source>
</evidence>
<evidence type="ECO:0000259" key="1">
    <source>
        <dbReference type="SMART" id="SM00912"/>
    </source>
</evidence>
<dbReference type="InterPro" id="IPR011050">
    <property type="entry name" value="Pectin_lyase_fold/virulence"/>
</dbReference>
<dbReference type="AlphaFoldDB" id="A0A239L221"/>
<accession>A0A239L221</accession>
<dbReference type="Pfam" id="PF05860">
    <property type="entry name" value="TPS"/>
    <property type="match status" value="1"/>
</dbReference>
<dbReference type="EMBL" id="FNEC01000027">
    <property type="protein sequence ID" value="SDK03628.1"/>
    <property type="molecule type" value="Genomic_DNA"/>
</dbReference>
<dbReference type="Pfam" id="PF05594">
    <property type="entry name" value="Fil_haemagg"/>
    <property type="match status" value="4"/>
</dbReference>
<gene>
    <name evidence="2" type="ORF">SAMN05216189_102744</name>
    <name evidence="3" type="ORF">SAMN06295949_118101</name>
</gene>
<dbReference type="SMART" id="SM00912">
    <property type="entry name" value="Haemagg_act"/>
    <property type="match status" value="1"/>
</dbReference>
<dbReference type="InterPro" id="IPR008638">
    <property type="entry name" value="FhaB/CdiA-like_TPS"/>
</dbReference>
<proteinExistence type="predicted"/>
<dbReference type="EMBL" id="FZPC01000018">
    <property type="protein sequence ID" value="SNT24606.1"/>
    <property type="molecule type" value="Genomic_DNA"/>
</dbReference>
<evidence type="ECO:0000313" key="3">
    <source>
        <dbReference type="EMBL" id="SNT24606.1"/>
    </source>
</evidence>
<dbReference type="NCBIfam" id="TIGR01731">
    <property type="entry name" value="fil_hemag_20aa"/>
    <property type="match status" value="7"/>
</dbReference>
<dbReference type="InterPro" id="IPR012334">
    <property type="entry name" value="Pectin_lyas_fold"/>
</dbReference>
<dbReference type="Proteomes" id="UP000199693">
    <property type="component" value="Unassembled WGS sequence"/>
</dbReference>
<dbReference type="InterPro" id="IPR008619">
    <property type="entry name" value="Filamentous_hemagglutn_rpt"/>
</dbReference>
<dbReference type="Gene3D" id="2.160.20.10">
    <property type="entry name" value="Single-stranded right-handed beta-helix, Pectin lyase-like"/>
    <property type="match status" value="1"/>
</dbReference>
<dbReference type="SUPFAM" id="SSF51126">
    <property type="entry name" value="Pectin lyase-like"/>
    <property type="match status" value="1"/>
</dbReference>
<dbReference type="InterPro" id="IPR010069">
    <property type="entry name" value="CdiA_FHA1_rpt"/>
</dbReference>
<sequence>MENVESMDMERNALHFPVVLAGLLFFSHPHAAAAPLTLDPGAGNASLGSAGNGVPVVNIATPNADGLSHNRFGHFNVGREGLILNNSPGAAQSQLGGAIGGNPNLHDGAARKILGEVTGGSPSQLLGAIEIAGPGAHFILANPYGVTCNGCGFINMPRATLTTGKPLFDGDRLVGYDVDDGHIGIEGAGLDARQVGRFELITRSASLNAALHARQLDLVAGRNRVDGESLTASAKADDGRPRPRLAIDSSALGGMYANAIRLVGTERGVGVRLAGELAASAGDIHIDANGRLQLARLHSAGNLRLKAGDLHLAGPVSAGGDTELWADGNLVNQGRLDSAGRLLLRLGGGLDNRGGELRAQDMDFSLGGALDNGRGLVESRGSLRLHAAGLVNDRGRIRARGWQGSTEIVIGGVLDNRNGTLETNARDLDLRSAGLLNDGGWVGHNGNGRFGIDLAQLGLAGGRFVTRSVLRIERDHWFNNSSLQARELILDVAELEQGASGRLNGVLGVRGTGRDWRNAGVIGSESELHLELSGRYSGSGRLISQDDLRLSAESMEIEQGGSLISGLYARLDIRGELINHGAILAYDEFWVNAERLVNHGVLGSGSELYLDVGSLEDEGDIFSNGDVESHIPWKWTL</sequence>
<reference evidence="3 4" key="2">
    <citation type="submission" date="2017-06" db="EMBL/GenBank/DDBJ databases">
        <authorList>
            <person name="Varghese N."/>
            <person name="Submissions S."/>
        </authorList>
    </citation>
    <scope>NUCLEOTIDE SEQUENCE [LARGE SCALE GENOMIC DNA]</scope>
    <source>
        <strain evidence="3 4">RLD-1</strain>
    </source>
</reference>
<feature type="domain" description="Filamentous haemagglutinin FhaB/tRNA nuclease CdiA-like TPS" evidence="1">
    <location>
        <begin position="51"/>
        <end position="171"/>
    </location>
</feature>
<reference evidence="2 5" key="1">
    <citation type="submission" date="2016-10" db="EMBL/GenBank/DDBJ databases">
        <authorList>
            <person name="de Groot N.N."/>
        </authorList>
    </citation>
    <scope>NUCLEOTIDE SEQUENCE [LARGE SCALE GENOMIC DNA]</scope>
    <source>
        <strain evidence="2 5">CCM 7361</strain>
    </source>
</reference>
<name>A0A239L221_9PSED</name>
<keyword evidence="4" id="KW-1185">Reference proteome</keyword>
<dbReference type="NCBIfam" id="TIGR01901">
    <property type="entry name" value="adhes_NPXG"/>
    <property type="match status" value="1"/>
</dbReference>